<proteinExistence type="predicted"/>
<dbReference type="Pfam" id="PF00109">
    <property type="entry name" value="ketoacyl-synt"/>
    <property type="match status" value="1"/>
</dbReference>
<dbReference type="AlphaFoldDB" id="A0A9P4JRC0"/>
<sequence length="75" mass="7994">CHALRYRDCEAAIAGGVNLILTLDQHMSTAKLCILSSTSTCHTFDASANGNAQAEGVRALYLKKLSDSIRDGDPI</sequence>
<gene>
    <name evidence="2" type="ORF">GQ43DRAFT_343944</name>
</gene>
<organism evidence="2 3">
    <name type="scientific">Delitschia confertaspora ATCC 74209</name>
    <dbReference type="NCBI Taxonomy" id="1513339"/>
    <lineage>
        <taxon>Eukaryota</taxon>
        <taxon>Fungi</taxon>
        <taxon>Dikarya</taxon>
        <taxon>Ascomycota</taxon>
        <taxon>Pezizomycotina</taxon>
        <taxon>Dothideomycetes</taxon>
        <taxon>Pleosporomycetidae</taxon>
        <taxon>Pleosporales</taxon>
        <taxon>Delitschiaceae</taxon>
        <taxon>Delitschia</taxon>
    </lineage>
</organism>
<dbReference type="Proteomes" id="UP000799536">
    <property type="component" value="Unassembled WGS sequence"/>
</dbReference>
<evidence type="ECO:0000313" key="2">
    <source>
        <dbReference type="EMBL" id="KAF2204151.1"/>
    </source>
</evidence>
<dbReference type="GO" id="GO:0006633">
    <property type="term" value="P:fatty acid biosynthetic process"/>
    <property type="evidence" value="ECO:0007669"/>
    <property type="project" value="TreeGrafter"/>
</dbReference>
<protein>
    <recommendedName>
        <fullName evidence="1">Ketosynthase family 3 (KS3) domain-containing protein</fullName>
    </recommendedName>
</protein>
<dbReference type="InterPro" id="IPR014030">
    <property type="entry name" value="Ketoacyl_synth_N"/>
</dbReference>
<evidence type="ECO:0000313" key="3">
    <source>
        <dbReference type="Proteomes" id="UP000799536"/>
    </source>
</evidence>
<dbReference type="InterPro" id="IPR050091">
    <property type="entry name" value="PKS_NRPS_Biosynth_Enz"/>
</dbReference>
<dbReference type="Gene3D" id="3.40.47.10">
    <property type="match status" value="1"/>
</dbReference>
<dbReference type="PANTHER" id="PTHR43775:SF50">
    <property type="entry name" value="HIGHLY REDUCING POLYKETIDE SYNTHASE SRDA"/>
    <property type="match status" value="1"/>
</dbReference>
<reference evidence="2" key="1">
    <citation type="journal article" date="2020" name="Stud. Mycol.">
        <title>101 Dothideomycetes genomes: a test case for predicting lifestyles and emergence of pathogens.</title>
        <authorList>
            <person name="Haridas S."/>
            <person name="Albert R."/>
            <person name="Binder M."/>
            <person name="Bloem J."/>
            <person name="Labutti K."/>
            <person name="Salamov A."/>
            <person name="Andreopoulos B."/>
            <person name="Baker S."/>
            <person name="Barry K."/>
            <person name="Bills G."/>
            <person name="Bluhm B."/>
            <person name="Cannon C."/>
            <person name="Castanera R."/>
            <person name="Culley D."/>
            <person name="Daum C."/>
            <person name="Ezra D."/>
            <person name="Gonzalez J."/>
            <person name="Henrissat B."/>
            <person name="Kuo A."/>
            <person name="Liang C."/>
            <person name="Lipzen A."/>
            <person name="Lutzoni F."/>
            <person name="Magnuson J."/>
            <person name="Mondo S."/>
            <person name="Nolan M."/>
            <person name="Ohm R."/>
            <person name="Pangilinan J."/>
            <person name="Park H.-J."/>
            <person name="Ramirez L."/>
            <person name="Alfaro M."/>
            <person name="Sun H."/>
            <person name="Tritt A."/>
            <person name="Yoshinaga Y."/>
            <person name="Zwiers L.-H."/>
            <person name="Turgeon B."/>
            <person name="Goodwin S."/>
            <person name="Spatafora J."/>
            <person name="Crous P."/>
            <person name="Grigoriev I."/>
        </authorList>
    </citation>
    <scope>NUCLEOTIDE SEQUENCE</scope>
    <source>
        <strain evidence="2">ATCC 74209</strain>
    </source>
</reference>
<feature type="non-terminal residue" evidence="2">
    <location>
        <position position="75"/>
    </location>
</feature>
<dbReference type="SUPFAM" id="SSF53901">
    <property type="entry name" value="Thiolase-like"/>
    <property type="match status" value="1"/>
</dbReference>
<accession>A0A9P4JRC0</accession>
<comment type="caution">
    <text evidence="2">The sequence shown here is derived from an EMBL/GenBank/DDBJ whole genome shotgun (WGS) entry which is preliminary data.</text>
</comment>
<dbReference type="EMBL" id="ML993883">
    <property type="protein sequence ID" value="KAF2204151.1"/>
    <property type="molecule type" value="Genomic_DNA"/>
</dbReference>
<evidence type="ECO:0000259" key="1">
    <source>
        <dbReference type="PROSITE" id="PS52004"/>
    </source>
</evidence>
<dbReference type="PANTHER" id="PTHR43775">
    <property type="entry name" value="FATTY ACID SYNTHASE"/>
    <property type="match status" value="1"/>
</dbReference>
<dbReference type="InterPro" id="IPR020841">
    <property type="entry name" value="PKS_Beta-ketoAc_synthase_dom"/>
</dbReference>
<feature type="non-terminal residue" evidence="2">
    <location>
        <position position="1"/>
    </location>
</feature>
<dbReference type="OrthoDB" id="3934956at2759"/>
<name>A0A9P4JRC0_9PLEO</name>
<dbReference type="PROSITE" id="PS52004">
    <property type="entry name" value="KS3_2"/>
    <property type="match status" value="1"/>
</dbReference>
<dbReference type="GO" id="GO:0004312">
    <property type="term" value="F:fatty acid synthase activity"/>
    <property type="evidence" value="ECO:0007669"/>
    <property type="project" value="TreeGrafter"/>
</dbReference>
<keyword evidence="3" id="KW-1185">Reference proteome</keyword>
<dbReference type="GO" id="GO:0044550">
    <property type="term" value="P:secondary metabolite biosynthetic process"/>
    <property type="evidence" value="ECO:0007669"/>
    <property type="project" value="TreeGrafter"/>
</dbReference>
<dbReference type="InterPro" id="IPR016039">
    <property type="entry name" value="Thiolase-like"/>
</dbReference>
<feature type="domain" description="Ketosynthase family 3 (KS3)" evidence="1">
    <location>
        <begin position="1"/>
        <end position="75"/>
    </location>
</feature>